<protein>
    <submittedName>
        <fullName evidence="1">Uncharacterized protein</fullName>
    </submittedName>
</protein>
<organism evidence="1 2">
    <name type="scientific">Trichoderma ghanense</name>
    <dbReference type="NCBI Taxonomy" id="65468"/>
    <lineage>
        <taxon>Eukaryota</taxon>
        <taxon>Fungi</taxon>
        <taxon>Dikarya</taxon>
        <taxon>Ascomycota</taxon>
        <taxon>Pezizomycotina</taxon>
        <taxon>Sordariomycetes</taxon>
        <taxon>Hypocreomycetidae</taxon>
        <taxon>Hypocreales</taxon>
        <taxon>Hypocreaceae</taxon>
        <taxon>Trichoderma</taxon>
    </lineage>
</organism>
<reference evidence="1 2" key="1">
    <citation type="submission" date="2018-01" db="EMBL/GenBank/DDBJ databases">
        <title>Genome characterization of the sugarcane-associated fungus Trichoderma ghanense CCMA-1212 and their application in lignocelulose bioconversion.</title>
        <authorList>
            <person name="Steindorff A.S."/>
            <person name="Mendes T.D."/>
            <person name="Vilela E.S.D."/>
            <person name="Rodrigues D.S."/>
            <person name="Formighieri E.F."/>
            <person name="Melo I.S."/>
            <person name="Favaro L.C.L."/>
        </authorList>
    </citation>
    <scope>NUCLEOTIDE SEQUENCE [LARGE SCALE GENOMIC DNA]</scope>
    <source>
        <strain evidence="1 2">CCMA-1212</strain>
    </source>
</reference>
<gene>
    <name evidence="1" type="ORF">CCMA1212_002100</name>
</gene>
<sequence>LQRFLTENPVQAAILFGGITVATVSGPLLGALGFGAGGVGAGTPAAFVQSLLHPIGEDSLFAIFQSAGTGSPLLATIRAAGAAAASGPVYTLAQCIAGNHTAR</sequence>
<dbReference type="EMBL" id="PPTA01000002">
    <property type="protein sequence ID" value="TFB06400.1"/>
    <property type="molecule type" value="Genomic_DNA"/>
</dbReference>
<evidence type="ECO:0000313" key="2">
    <source>
        <dbReference type="Proteomes" id="UP001642720"/>
    </source>
</evidence>
<dbReference type="Proteomes" id="UP001642720">
    <property type="component" value="Unassembled WGS sequence"/>
</dbReference>
<accession>A0ABY2HGE2</accession>
<dbReference type="InterPro" id="IPR038213">
    <property type="entry name" value="IFI6/IFI27-like_sf"/>
</dbReference>
<feature type="non-terminal residue" evidence="1">
    <location>
        <position position="1"/>
    </location>
</feature>
<dbReference type="GeneID" id="300573951"/>
<dbReference type="RefSeq" id="XP_073562601.1">
    <property type="nucleotide sequence ID" value="XM_073699501.1"/>
</dbReference>
<evidence type="ECO:0000313" key="1">
    <source>
        <dbReference type="EMBL" id="TFB06400.1"/>
    </source>
</evidence>
<name>A0ABY2HGE2_9HYPO</name>
<proteinExistence type="predicted"/>
<comment type="caution">
    <text evidence="1">The sequence shown here is derived from an EMBL/GenBank/DDBJ whole genome shotgun (WGS) entry which is preliminary data.</text>
</comment>
<keyword evidence="2" id="KW-1185">Reference proteome</keyword>
<dbReference type="Gene3D" id="6.10.110.10">
    <property type="match status" value="1"/>
</dbReference>